<dbReference type="PROSITE" id="PS50075">
    <property type="entry name" value="CARRIER"/>
    <property type="match status" value="1"/>
</dbReference>
<dbReference type="OrthoDB" id="677810at2"/>
<evidence type="ECO:0000313" key="3">
    <source>
        <dbReference type="Proteomes" id="UP000320580"/>
    </source>
</evidence>
<keyword evidence="3" id="KW-1185">Reference proteome</keyword>
<sequence length="94" mass="10077">MTAANAGTHGPTVQKELTAFLAERTGNEPTPEQDLFTTGVISSMFALQLVVHLEDEYDIEIVGPELSMNHFRSVQAMSALVLRLSTAGSEGQDG</sequence>
<organism evidence="2 3">
    <name type="scientific">Streptomyces qinzhouensis</name>
    <dbReference type="NCBI Taxonomy" id="2599401"/>
    <lineage>
        <taxon>Bacteria</taxon>
        <taxon>Bacillati</taxon>
        <taxon>Actinomycetota</taxon>
        <taxon>Actinomycetes</taxon>
        <taxon>Kitasatosporales</taxon>
        <taxon>Streptomycetaceae</taxon>
        <taxon>Streptomyces</taxon>
    </lineage>
</organism>
<proteinExistence type="predicted"/>
<gene>
    <name evidence="2" type="ORF">FQU76_00590</name>
</gene>
<accession>A0A5B8J1X0</accession>
<dbReference type="EMBL" id="CP042266">
    <property type="protein sequence ID" value="QDY75237.1"/>
    <property type="molecule type" value="Genomic_DNA"/>
</dbReference>
<name>A0A5B8J1X0_9ACTN</name>
<dbReference type="AlphaFoldDB" id="A0A5B8J1X0"/>
<dbReference type="Proteomes" id="UP000320580">
    <property type="component" value="Chromosome"/>
</dbReference>
<evidence type="ECO:0000313" key="2">
    <source>
        <dbReference type="EMBL" id="QDY75237.1"/>
    </source>
</evidence>
<protein>
    <submittedName>
        <fullName evidence="2">Acyl carrier protein</fullName>
    </submittedName>
</protein>
<dbReference type="SUPFAM" id="SSF47336">
    <property type="entry name" value="ACP-like"/>
    <property type="match status" value="1"/>
</dbReference>
<reference evidence="2 3" key="1">
    <citation type="submission" date="2019-07" db="EMBL/GenBank/DDBJ databases">
        <authorList>
            <person name="Zhu P."/>
        </authorList>
    </citation>
    <scope>NUCLEOTIDE SEQUENCE [LARGE SCALE GENOMIC DNA]</scope>
    <source>
        <strain evidence="2 3">SSL-25</strain>
    </source>
</reference>
<dbReference type="Gene3D" id="1.10.1200.10">
    <property type="entry name" value="ACP-like"/>
    <property type="match status" value="1"/>
</dbReference>
<dbReference type="InterPro" id="IPR036736">
    <property type="entry name" value="ACP-like_sf"/>
</dbReference>
<dbReference type="KEGG" id="sqz:FQU76_00590"/>
<dbReference type="RefSeq" id="WP_146478549.1">
    <property type="nucleotide sequence ID" value="NZ_CP042266.1"/>
</dbReference>
<evidence type="ECO:0000259" key="1">
    <source>
        <dbReference type="PROSITE" id="PS50075"/>
    </source>
</evidence>
<feature type="domain" description="Carrier" evidence="1">
    <location>
        <begin position="8"/>
        <end position="85"/>
    </location>
</feature>
<dbReference type="InterPro" id="IPR009081">
    <property type="entry name" value="PP-bd_ACP"/>
</dbReference>